<reference evidence="2" key="1">
    <citation type="submission" date="2025-08" db="UniProtKB">
        <authorList>
            <consortium name="Ensembl"/>
        </authorList>
    </citation>
    <scope>IDENTIFICATION</scope>
</reference>
<dbReference type="AlphaFoldDB" id="A0A8C9HTL3"/>
<dbReference type="PANTHER" id="PTHR12138:SF162">
    <property type="entry name" value="CHROMOSOME UNDETERMINED SCAFFOLD_275, WHOLE GENOME SHOTGUN SEQUENCE"/>
    <property type="match status" value="1"/>
</dbReference>
<evidence type="ECO:0000313" key="3">
    <source>
        <dbReference type="Proteomes" id="UP000694416"/>
    </source>
</evidence>
<sequence>MFCRDRGLTILVSQALGFLYVCVLIFVFFFSRQGLALLPRLKCSSTNLAHCILKLLGSSNLPTSAS</sequence>
<keyword evidence="1" id="KW-0472">Membrane</keyword>
<evidence type="ECO:0000256" key="1">
    <source>
        <dbReference type="SAM" id="Phobius"/>
    </source>
</evidence>
<reference evidence="2" key="2">
    <citation type="submission" date="2025-09" db="UniProtKB">
        <authorList>
            <consortium name="Ensembl"/>
        </authorList>
    </citation>
    <scope>IDENTIFICATION</scope>
</reference>
<accession>A0A8C9HTL3</accession>
<proteinExistence type="predicted"/>
<dbReference type="Ensembl" id="ENSPTET00000035314.1">
    <property type="protein sequence ID" value="ENSPTEP00000024893.1"/>
    <property type="gene ID" value="ENSPTEG00000025280.1"/>
</dbReference>
<evidence type="ECO:0000313" key="2">
    <source>
        <dbReference type="Ensembl" id="ENSPTEP00000024893.1"/>
    </source>
</evidence>
<keyword evidence="1" id="KW-1133">Transmembrane helix</keyword>
<dbReference type="Proteomes" id="UP000694416">
    <property type="component" value="Unplaced"/>
</dbReference>
<keyword evidence="3" id="KW-1185">Reference proteome</keyword>
<organism evidence="2 3">
    <name type="scientific">Piliocolobus tephrosceles</name>
    <name type="common">Ugandan red Colobus</name>
    <dbReference type="NCBI Taxonomy" id="591936"/>
    <lineage>
        <taxon>Eukaryota</taxon>
        <taxon>Metazoa</taxon>
        <taxon>Chordata</taxon>
        <taxon>Craniata</taxon>
        <taxon>Vertebrata</taxon>
        <taxon>Euteleostomi</taxon>
        <taxon>Mammalia</taxon>
        <taxon>Eutheria</taxon>
        <taxon>Euarchontoglires</taxon>
        <taxon>Primates</taxon>
        <taxon>Haplorrhini</taxon>
        <taxon>Catarrhini</taxon>
        <taxon>Cercopithecidae</taxon>
        <taxon>Colobinae</taxon>
        <taxon>Piliocolobus</taxon>
    </lineage>
</organism>
<name>A0A8C9HTL3_9PRIM</name>
<protein>
    <submittedName>
        <fullName evidence="2">Uncharacterized protein</fullName>
    </submittedName>
</protein>
<dbReference type="PANTHER" id="PTHR12138">
    <property type="entry name" value="PRIMATE-EXPANDED PROTEIN FAMILY"/>
    <property type="match status" value="1"/>
</dbReference>
<keyword evidence="1" id="KW-0812">Transmembrane</keyword>
<feature type="transmembrane region" description="Helical" evidence="1">
    <location>
        <begin position="7"/>
        <end position="30"/>
    </location>
</feature>